<keyword evidence="5 7" id="KW-0408">Iron</keyword>
<reference evidence="9" key="1">
    <citation type="journal article" date="2019" name="Int. J. Syst. Evol. Microbiol.">
        <title>The Global Catalogue of Microorganisms (GCM) 10K type strain sequencing project: providing services to taxonomists for standard genome sequencing and annotation.</title>
        <authorList>
            <consortium name="The Broad Institute Genomics Platform"/>
            <consortium name="The Broad Institute Genome Sequencing Center for Infectious Disease"/>
            <person name="Wu L."/>
            <person name="Ma J."/>
        </authorList>
    </citation>
    <scope>NUCLEOTIDE SEQUENCE [LARGE SCALE GENOMIC DNA]</scope>
    <source>
        <strain evidence="9">CCM 7855</strain>
    </source>
</reference>
<keyword evidence="6 7" id="KW-0503">Monooxygenase</keyword>
<gene>
    <name evidence="8" type="ORF">GCM10007298_17040</name>
</gene>
<dbReference type="PRINTS" id="PR00463">
    <property type="entry name" value="EP450I"/>
</dbReference>
<comment type="caution">
    <text evidence="8">The sequence shown here is derived from an EMBL/GenBank/DDBJ whole genome shotgun (WGS) entry which is preliminary data.</text>
</comment>
<dbReference type="Proteomes" id="UP000632454">
    <property type="component" value="Unassembled WGS sequence"/>
</dbReference>
<evidence type="ECO:0000256" key="7">
    <source>
        <dbReference type="RuleBase" id="RU000461"/>
    </source>
</evidence>
<sequence>MAKAMQNSWSGRRFPSAGRRLPYIGDLLTIDPRQPILSMQRGAAGLGPIFELQVFRQKIVLVGTVELAAELCDETRFCKALPPAIEALRDYAGDGLFTAHNDETNWQLAHELLMPAFTKSAMQSYHPIMVQTATELFDYWRDRLTAGPVDVSRDMTKLTMETLSRSAFSHDFGSFGTEEPHPFVHAMVGALEGGRRKGGLRSAPGGKLLAKVIDRRFAHHQAYVDEMLDELISARGDSESQHDLLGIMLNVAHPETGEKLSLLNIRYQILTFLVAGHETTSGALSFALYYLARNPECLARAAAEADEILGDDPDAMPAFDQVSKFRYIRRVLDESLRIWPTVPGFGRSPRETTTFAGEYTMRPQDFAVVALGLVHKDPAVWENPDEFDPDRFLAANVKKRPAHSYKPFGAGARACIGRQFAIHEAVLVLASLVHRFDITGDPDYELAVDERLTMLPRGFELTLRTRTARMASADSE</sequence>
<evidence type="ECO:0000256" key="6">
    <source>
        <dbReference type="ARBA" id="ARBA00023033"/>
    </source>
</evidence>
<dbReference type="PRINTS" id="PR00385">
    <property type="entry name" value="P450"/>
</dbReference>
<dbReference type="CDD" id="cd11068">
    <property type="entry name" value="CYP120A1"/>
    <property type="match status" value="1"/>
</dbReference>
<name>A0ABQ1UNS2_9NOCA</name>
<dbReference type="InterPro" id="IPR017972">
    <property type="entry name" value="Cyt_P450_CS"/>
</dbReference>
<evidence type="ECO:0000256" key="2">
    <source>
        <dbReference type="ARBA" id="ARBA00022617"/>
    </source>
</evidence>
<evidence type="ECO:0000313" key="9">
    <source>
        <dbReference type="Proteomes" id="UP000632454"/>
    </source>
</evidence>
<dbReference type="PANTHER" id="PTHR24291">
    <property type="entry name" value="CYTOCHROME P450 FAMILY 4"/>
    <property type="match status" value="1"/>
</dbReference>
<dbReference type="SUPFAM" id="SSF48264">
    <property type="entry name" value="Cytochrome P450"/>
    <property type="match status" value="1"/>
</dbReference>
<comment type="similarity">
    <text evidence="1 7">Belongs to the cytochrome P450 family.</text>
</comment>
<evidence type="ECO:0000256" key="3">
    <source>
        <dbReference type="ARBA" id="ARBA00022723"/>
    </source>
</evidence>
<dbReference type="Pfam" id="PF00067">
    <property type="entry name" value="p450"/>
    <property type="match status" value="1"/>
</dbReference>
<organism evidence="8 9">
    <name type="scientific">Williamsia phyllosphaerae</name>
    <dbReference type="NCBI Taxonomy" id="885042"/>
    <lineage>
        <taxon>Bacteria</taxon>
        <taxon>Bacillati</taxon>
        <taxon>Actinomycetota</taxon>
        <taxon>Actinomycetes</taxon>
        <taxon>Mycobacteriales</taxon>
        <taxon>Nocardiaceae</taxon>
        <taxon>Williamsia</taxon>
    </lineage>
</organism>
<dbReference type="RefSeq" id="WP_188488711.1">
    <property type="nucleotide sequence ID" value="NZ_BMCS01000001.1"/>
</dbReference>
<dbReference type="PROSITE" id="PS00086">
    <property type="entry name" value="CYTOCHROME_P450"/>
    <property type="match status" value="1"/>
</dbReference>
<dbReference type="PANTHER" id="PTHR24291:SF50">
    <property type="entry name" value="BIFUNCTIONAL ALBAFLAVENONE MONOOXYGENASE_TERPENE SYNTHASE"/>
    <property type="match status" value="1"/>
</dbReference>
<evidence type="ECO:0000256" key="4">
    <source>
        <dbReference type="ARBA" id="ARBA00023002"/>
    </source>
</evidence>
<evidence type="ECO:0000313" key="8">
    <source>
        <dbReference type="EMBL" id="GGF21694.1"/>
    </source>
</evidence>
<protein>
    <submittedName>
        <fullName evidence="8">Cytochrome P450</fullName>
    </submittedName>
</protein>
<dbReference type="EMBL" id="BMCS01000001">
    <property type="protein sequence ID" value="GGF21694.1"/>
    <property type="molecule type" value="Genomic_DNA"/>
</dbReference>
<keyword evidence="2 7" id="KW-0349">Heme</keyword>
<accession>A0ABQ1UNS2</accession>
<evidence type="ECO:0000256" key="1">
    <source>
        <dbReference type="ARBA" id="ARBA00010617"/>
    </source>
</evidence>
<evidence type="ECO:0000256" key="5">
    <source>
        <dbReference type="ARBA" id="ARBA00023004"/>
    </source>
</evidence>
<proteinExistence type="inferred from homology"/>
<dbReference type="InterPro" id="IPR002401">
    <property type="entry name" value="Cyt_P450_E_grp-I"/>
</dbReference>
<keyword evidence="9" id="KW-1185">Reference proteome</keyword>
<keyword evidence="4 7" id="KW-0560">Oxidoreductase</keyword>
<dbReference type="InterPro" id="IPR050196">
    <property type="entry name" value="Cytochrome_P450_Monoox"/>
</dbReference>
<dbReference type="InterPro" id="IPR036396">
    <property type="entry name" value="Cyt_P450_sf"/>
</dbReference>
<dbReference type="InterPro" id="IPR001128">
    <property type="entry name" value="Cyt_P450"/>
</dbReference>
<dbReference type="Gene3D" id="1.10.630.10">
    <property type="entry name" value="Cytochrome P450"/>
    <property type="match status" value="1"/>
</dbReference>
<keyword evidence="3 7" id="KW-0479">Metal-binding</keyword>